<comment type="caution">
    <text evidence="2">The sequence shown here is derived from an EMBL/GenBank/DDBJ whole genome shotgun (WGS) entry which is preliminary data.</text>
</comment>
<feature type="region of interest" description="Disordered" evidence="1">
    <location>
        <begin position="282"/>
        <end position="331"/>
    </location>
</feature>
<dbReference type="PANTHER" id="PTHR17985">
    <property type="entry name" value="SER/THR-RICH PROTEIN T10 IN DGCR REGION"/>
    <property type="match status" value="1"/>
</dbReference>
<reference evidence="2 3" key="1">
    <citation type="journal article" date="2012" name="J. Bacteriol.">
        <title>De Novo Genome Project of Cupriavidus basilensis OR16.</title>
        <authorList>
            <person name="Cserhati M."/>
            <person name="Kriszt B."/>
            <person name="Szoboszlay S."/>
            <person name="Toth A."/>
            <person name="Szabo I."/>
            <person name="Tancsics A."/>
            <person name="Nagy I."/>
            <person name="Horvath B."/>
            <person name="Nagy I."/>
            <person name="Kukolya J."/>
        </authorList>
    </citation>
    <scope>NUCLEOTIDE SEQUENCE [LARGE SCALE GENOMIC DNA]</scope>
    <source>
        <strain evidence="2 3">OR16</strain>
    </source>
</reference>
<evidence type="ECO:0000313" key="3">
    <source>
        <dbReference type="Proteomes" id="UP000005808"/>
    </source>
</evidence>
<dbReference type="PANTHER" id="PTHR17985:SF8">
    <property type="entry name" value="TRANSPORT AND GOLGI ORGANIZATION PROTEIN 2 HOMOLOG"/>
    <property type="match status" value="1"/>
</dbReference>
<evidence type="ECO:0000256" key="1">
    <source>
        <dbReference type="SAM" id="MobiDB-lite"/>
    </source>
</evidence>
<dbReference type="InterPro" id="IPR008551">
    <property type="entry name" value="TANGO2"/>
</dbReference>
<dbReference type="Proteomes" id="UP000005808">
    <property type="component" value="Unassembled WGS sequence"/>
</dbReference>
<dbReference type="AlphaFoldDB" id="H1SAP1"/>
<evidence type="ECO:0000313" key="2">
    <source>
        <dbReference type="EMBL" id="EHP40360.1"/>
    </source>
</evidence>
<dbReference type="Pfam" id="PF05742">
    <property type="entry name" value="TANGO2"/>
    <property type="match status" value="1"/>
</dbReference>
<name>H1SAP1_9BURK</name>
<dbReference type="EMBL" id="AHJE01000066">
    <property type="protein sequence ID" value="EHP40360.1"/>
    <property type="molecule type" value="Genomic_DNA"/>
</dbReference>
<sequence length="331" mass="35177">MAWQSHPDYALVVAGNRDEFYARPAAPVHWWEDAPQVLAGRDLAEVIGEPGTWMGLAGDGRFAALTNYRAPSEKRTDARSRGELVAGFLRGDSDPQSYLSGLVPRTGAYNGFNLLACDLRELWWYSNRGTSPYPQRLKPGIYGLSNALLDTPWPKVRSRVGALAETLAADTGLPGASVEPYLDLLANDRQALDAELPRTGVTPEWEKLLSSAFIRSPSYGTRAMAMALAPAPCCACATTAASSSASAASTPPAAPARCPTAATCALPATPARCKRRAKASWLSTAGPPVPPGAMPRSAPGWRRGHCARPAATHPRNARSPATARHAAPVRD</sequence>
<proteinExistence type="predicted"/>
<accession>H1SAP1</accession>
<protein>
    <submittedName>
        <fullName evidence="2">Uncharacterized protein</fullName>
    </submittedName>
</protein>
<organism evidence="2 3">
    <name type="scientific">Cupriavidus basilensis OR16</name>
    <dbReference type="NCBI Taxonomy" id="1127483"/>
    <lineage>
        <taxon>Bacteria</taxon>
        <taxon>Pseudomonadati</taxon>
        <taxon>Pseudomonadota</taxon>
        <taxon>Betaproteobacteria</taxon>
        <taxon>Burkholderiales</taxon>
        <taxon>Burkholderiaceae</taxon>
        <taxon>Cupriavidus</taxon>
    </lineage>
</organism>
<gene>
    <name evidence="2" type="ORF">OR16_25973</name>
</gene>